<evidence type="ECO:0000313" key="8">
    <source>
        <dbReference type="Proteomes" id="UP000001542"/>
    </source>
</evidence>
<evidence type="ECO:0000256" key="6">
    <source>
        <dbReference type="SAM" id="Phobius"/>
    </source>
</evidence>
<dbReference type="Pfam" id="PF05255">
    <property type="entry name" value="UPF0220"/>
    <property type="match status" value="1"/>
</dbReference>
<accession>A2DCX4</accession>
<evidence type="ECO:0000256" key="2">
    <source>
        <dbReference type="ARBA" id="ARBA00005335"/>
    </source>
</evidence>
<dbReference type="OrthoDB" id="268928at2759"/>
<organism evidence="7 8">
    <name type="scientific">Trichomonas vaginalis (strain ATCC PRA-98 / G3)</name>
    <dbReference type="NCBI Taxonomy" id="412133"/>
    <lineage>
        <taxon>Eukaryota</taxon>
        <taxon>Metamonada</taxon>
        <taxon>Parabasalia</taxon>
        <taxon>Trichomonadida</taxon>
        <taxon>Trichomonadidae</taxon>
        <taxon>Trichomonas</taxon>
    </lineage>
</organism>
<dbReference type="GO" id="GO:0016020">
    <property type="term" value="C:membrane"/>
    <property type="evidence" value="ECO:0007669"/>
    <property type="project" value="UniProtKB-SubCell"/>
</dbReference>
<feature type="transmembrane region" description="Helical" evidence="6">
    <location>
        <begin position="6"/>
        <end position="29"/>
    </location>
</feature>
<evidence type="ECO:0000256" key="1">
    <source>
        <dbReference type="ARBA" id="ARBA00004141"/>
    </source>
</evidence>
<dbReference type="FunCoup" id="A2DCX4">
    <property type="interactions" value="96"/>
</dbReference>
<dbReference type="InterPro" id="IPR007919">
    <property type="entry name" value="UPF0220"/>
</dbReference>
<feature type="transmembrane region" description="Helical" evidence="6">
    <location>
        <begin position="126"/>
        <end position="148"/>
    </location>
</feature>
<dbReference type="PANTHER" id="PTHR13180">
    <property type="entry name" value="SMALL MEMBRANE PROTEIN-RELATED"/>
    <property type="match status" value="1"/>
</dbReference>
<name>A2DCX4_TRIV3</name>
<evidence type="ECO:0000313" key="7">
    <source>
        <dbReference type="EMBL" id="EAY21748.1"/>
    </source>
</evidence>
<dbReference type="KEGG" id="tva:5467300"/>
<dbReference type="STRING" id="5722.A2DCX4"/>
<dbReference type="VEuPathDB" id="TrichDB:TVAG_237740"/>
<dbReference type="InParanoid" id="A2DCX4"/>
<dbReference type="AlphaFoldDB" id="A2DCX4"/>
<comment type="subcellular location">
    <subcellularLocation>
        <location evidence="1">Membrane</location>
        <topology evidence="1">Multi-pass membrane protein</topology>
    </subcellularLocation>
</comment>
<dbReference type="GO" id="GO:0032511">
    <property type="term" value="P:late endosome to vacuole transport via multivesicular body sorting pathway"/>
    <property type="evidence" value="ECO:0000318"/>
    <property type="project" value="GO_Central"/>
</dbReference>
<protein>
    <submittedName>
        <fullName evidence="7">Putative membrane protein</fullName>
    </submittedName>
</protein>
<dbReference type="EMBL" id="DS113188">
    <property type="protein sequence ID" value="EAY21748.1"/>
    <property type="molecule type" value="Genomic_DNA"/>
</dbReference>
<reference evidence="7" key="1">
    <citation type="submission" date="2006-10" db="EMBL/GenBank/DDBJ databases">
        <authorList>
            <person name="Amadeo P."/>
            <person name="Zhao Q."/>
            <person name="Wortman J."/>
            <person name="Fraser-Liggett C."/>
            <person name="Carlton J."/>
        </authorList>
    </citation>
    <scope>NUCLEOTIDE SEQUENCE</scope>
    <source>
        <strain evidence="7">G3</strain>
    </source>
</reference>
<reference evidence="7" key="2">
    <citation type="journal article" date="2007" name="Science">
        <title>Draft genome sequence of the sexually transmitted pathogen Trichomonas vaginalis.</title>
        <authorList>
            <person name="Carlton J.M."/>
            <person name="Hirt R.P."/>
            <person name="Silva J.C."/>
            <person name="Delcher A.L."/>
            <person name="Schatz M."/>
            <person name="Zhao Q."/>
            <person name="Wortman J.R."/>
            <person name="Bidwell S.L."/>
            <person name="Alsmark U.C.M."/>
            <person name="Besteiro S."/>
            <person name="Sicheritz-Ponten T."/>
            <person name="Noel C.J."/>
            <person name="Dacks J.B."/>
            <person name="Foster P.G."/>
            <person name="Simillion C."/>
            <person name="Van de Peer Y."/>
            <person name="Miranda-Saavedra D."/>
            <person name="Barton G.J."/>
            <person name="Westrop G.D."/>
            <person name="Mueller S."/>
            <person name="Dessi D."/>
            <person name="Fiori P.L."/>
            <person name="Ren Q."/>
            <person name="Paulsen I."/>
            <person name="Zhang H."/>
            <person name="Bastida-Corcuera F.D."/>
            <person name="Simoes-Barbosa A."/>
            <person name="Brown M.T."/>
            <person name="Hayes R.D."/>
            <person name="Mukherjee M."/>
            <person name="Okumura C.Y."/>
            <person name="Schneider R."/>
            <person name="Smith A.J."/>
            <person name="Vanacova S."/>
            <person name="Villalvazo M."/>
            <person name="Haas B.J."/>
            <person name="Pertea M."/>
            <person name="Feldblyum T.V."/>
            <person name="Utterback T.R."/>
            <person name="Shu C.L."/>
            <person name="Osoegawa K."/>
            <person name="de Jong P.J."/>
            <person name="Hrdy I."/>
            <person name="Horvathova L."/>
            <person name="Zubacova Z."/>
            <person name="Dolezal P."/>
            <person name="Malik S.B."/>
            <person name="Logsdon J.M. Jr."/>
            <person name="Henze K."/>
            <person name="Gupta A."/>
            <person name="Wang C.C."/>
            <person name="Dunne R.L."/>
            <person name="Upcroft J.A."/>
            <person name="Upcroft P."/>
            <person name="White O."/>
            <person name="Salzberg S.L."/>
            <person name="Tang P."/>
            <person name="Chiu C.-H."/>
            <person name="Lee Y.-S."/>
            <person name="Embley T.M."/>
            <person name="Coombs G.H."/>
            <person name="Mottram J.C."/>
            <person name="Tachezy J."/>
            <person name="Fraser-Liggett C.M."/>
            <person name="Johnson P.J."/>
        </authorList>
    </citation>
    <scope>NUCLEOTIDE SEQUENCE [LARGE SCALE GENOMIC DNA]</scope>
    <source>
        <strain evidence="7">G3</strain>
    </source>
</reference>
<evidence type="ECO:0000256" key="4">
    <source>
        <dbReference type="ARBA" id="ARBA00022989"/>
    </source>
</evidence>
<sequence length="155" mass="17316">MGKTSNLIVSGIVGFLFAVAWWIFIDAAAFHDHAGEGAGNFVFYLPGILATVGLFLLNNLPNPLFESGDAWGAEETPVWQKILIVISIMLHLAGLIMTIWVFAHWNKKGYLDTNYPGFKPTKVKQYLGIASIVQTILIIISSLLWRFAWISEENY</sequence>
<feature type="transmembrane region" description="Helical" evidence="6">
    <location>
        <begin position="78"/>
        <end position="105"/>
    </location>
</feature>
<keyword evidence="8" id="KW-1185">Reference proteome</keyword>
<dbReference type="RefSeq" id="XP_001582734.1">
    <property type="nucleotide sequence ID" value="XM_001582684.1"/>
</dbReference>
<comment type="similarity">
    <text evidence="2">Belongs to the UPF0220 family.</text>
</comment>
<dbReference type="Proteomes" id="UP000001542">
    <property type="component" value="Unassembled WGS sequence"/>
</dbReference>
<proteinExistence type="inferred from homology"/>
<keyword evidence="4 6" id="KW-1133">Transmembrane helix</keyword>
<gene>
    <name evidence="7" type="ORF">TVAG_237740</name>
</gene>
<keyword evidence="3 6" id="KW-0812">Transmembrane</keyword>
<dbReference type="VEuPathDB" id="TrichDB:TVAGG3_0606460"/>
<evidence type="ECO:0000256" key="3">
    <source>
        <dbReference type="ARBA" id="ARBA00022692"/>
    </source>
</evidence>
<feature type="transmembrane region" description="Helical" evidence="6">
    <location>
        <begin position="41"/>
        <end position="58"/>
    </location>
</feature>
<keyword evidence="5 6" id="KW-0472">Membrane</keyword>
<evidence type="ECO:0000256" key="5">
    <source>
        <dbReference type="ARBA" id="ARBA00023136"/>
    </source>
</evidence>